<evidence type="ECO:0000313" key="4">
    <source>
        <dbReference type="EMBL" id="MCY9549294.1"/>
    </source>
</evidence>
<keyword evidence="1 4" id="KW-0808">Transferase</keyword>
<sequence>MKNRQATSNDYETIINLWDRSVTKTHDFLSLKDKEDIKKEIPMYFPHLDVRLWFEVNELIGFSGTNNQHLEMLFLEPGEIGKGYGKKIIQQLIIDFNIRSVDVNKDNENAKMFYLKNGFTIISEEPTDSSGRHYPILHLELKN</sequence>
<gene>
    <name evidence="4" type="ORF">M5W82_20650</name>
</gene>
<protein>
    <submittedName>
        <fullName evidence="4">GNAT family N-acetyltransferase</fullName>
        <ecNumber evidence="4">2.3.1.-</ecNumber>
    </submittedName>
</protein>
<dbReference type="Proteomes" id="UP001527052">
    <property type="component" value="Unassembled WGS sequence"/>
</dbReference>
<dbReference type="PANTHER" id="PTHR43800">
    <property type="entry name" value="PEPTIDYL-LYSINE N-ACETYLTRANSFERASE YJAB"/>
    <property type="match status" value="1"/>
</dbReference>
<evidence type="ECO:0000256" key="2">
    <source>
        <dbReference type="ARBA" id="ARBA00023315"/>
    </source>
</evidence>
<feature type="domain" description="N-acetyltransferase" evidence="3">
    <location>
        <begin position="1"/>
        <end position="143"/>
    </location>
</feature>
<dbReference type="SUPFAM" id="SSF55729">
    <property type="entry name" value="Acyl-CoA N-acyltransferases (Nat)"/>
    <property type="match status" value="1"/>
</dbReference>
<dbReference type="Pfam" id="PF13673">
    <property type="entry name" value="Acetyltransf_10"/>
    <property type="match status" value="1"/>
</dbReference>
<proteinExistence type="predicted"/>
<reference evidence="4 5" key="1">
    <citation type="submission" date="2022-05" db="EMBL/GenBank/DDBJ databases">
        <title>Genome Sequencing of Bee-Associated Microbes.</title>
        <authorList>
            <person name="Dunlap C."/>
        </authorList>
    </citation>
    <scope>NUCLEOTIDE SEQUENCE [LARGE SCALE GENOMIC DNA]</scope>
    <source>
        <strain evidence="4 5">NRRL BD-083</strain>
    </source>
</reference>
<dbReference type="PANTHER" id="PTHR43800:SF1">
    <property type="entry name" value="PEPTIDYL-LYSINE N-ACETYLTRANSFERASE YJAB"/>
    <property type="match status" value="1"/>
</dbReference>
<accession>A0ABT4EUE4</accession>
<evidence type="ECO:0000259" key="3">
    <source>
        <dbReference type="PROSITE" id="PS51186"/>
    </source>
</evidence>
<dbReference type="EMBL" id="JAMDLZ010000042">
    <property type="protein sequence ID" value="MCY9549294.1"/>
    <property type="molecule type" value="Genomic_DNA"/>
</dbReference>
<dbReference type="InterPro" id="IPR016181">
    <property type="entry name" value="Acyl_CoA_acyltransferase"/>
</dbReference>
<keyword evidence="2 4" id="KW-0012">Acyltransferase</keyword>
<dbReference type="InterPro" id="IPR000182">
    <property type="entry name" value="GNAT_dom"/>
</dbReference>
<dbReference type="PROSITE" id="PS51186">
    <property type="entry name" value="GNAT"/>
    <property type="match status" value="1"/>
</dbReference>
<dbReference type="RefSeq" id="WP_268639269.1">
    <property type="nucleotide sequence ID" value="NZ_JAMDLZ010000042.1"/>
</dbReference>
<organism evidence="4 5">
    <name type="scientific">Lysinibacillus xylanilyticus</name>
    <dbReference type="NCBI Taxonomy" id="582475"/>
    <lineage>
        <taxon>Bacteria</taxon>
        <taxon>Bacillati</taxon>
        <taxon>Bacillota</taxon>
        <taxon>Bacilli</taxon>
        <taxon>Bacillales</taxon>
        <taxon>Bacillaceae</taxon>
        <taxon>Lysinibacillus</taxon>
    </lineage>
</organism>
<name>A0ABT4EUE4_9BACI</name>
<keyword evidence="5" id="KW-1185">Reference proteome</keyword>
<evidence type="ECO:0000313" key="5">
    <source>
        <dbReference type="Proteomes" id="UP001527052"/>
    </source>
</evidence>
<comment type="caution">
    <text evidence="4">The sequence shown here is derived from an EMBL/GenBank/DDBJ whole genome shotgun (WGS) entry which is preliminary data.</text>
</comment>
<dbReference type="Gene3D" id="3.40.630.30">
    <property type="match status" value="1"/>
</dbReference>
<evidence type="ECO:0000256" key="1">
    <source>
        <dbReference type="ARBA" id="ARBA00022679"/>
    </source>
</evidence>
<dbReference type="EC" id="2.3.1.-" evidence="4"/>
<dbReference type="GO" id="GO:0016746">
    <property type="term" value="F:acyltransferase activity"/>
    <property type="evidence" value="ECO:0007669"/>
    <property type="project" value="UniProtKB-KW"/>
</dbReference>